<protein>
    <recommendedName>
        <fullName evidence="3">DUF1127 domain-containing protein</fullName>
    </recommendedName>
</protein>
<dbReference type="GeneID" id="97673622"/>
<gene>
    <name evidence="1" type="ORF">LA5096_01367</name>
</gene>
<dbReference type="EMBL" id="CXWC01000002">
    <property type="protein sequence ID" value="CTQ67194.1"/>
    <property type="molecule type" value="Genomic_DNA"/>
</dbReference>
<keyword evidence="2" id="KW-1185">Reference proteome</keyword>
<evidence type="ECO:0000313" key="2">
    <source>
        <dbReference type="Proteomes" id="UP000049983"/>
    </source>
</evidence>
<evidence type="ECO:0000313" key="1">
    <source>
        <dbReference type="EMBL" id="CTQ67194.1"/>
    </source>
</evidence>
<proteinExistence type="predicted"/>
<name>A0A0M6Z917_9HYPH</name>
<accession>A0A0M6Z917</accession>
<evidence type="ECO:0008006" key="3">
    <source>
        <dbReference type="Google" id="ProtNLM"/>
    </source>
</evidence>
<dbReference type="Proteomes" id="UP000049983">
    <property type="component" value="Unassembled WGS sequence"/>
</dbReference>
<dbReference type="RefSeq" id="WP_156958551.1">
    <property type="nucleotide sequence ID" value="NZ_CANKXR010000002.1"/>
</dbReference>
<sequence length="56" mass="6676">MNFDLLTGFVRDIRSARRVANEFERLNRMNTQELARLGLDRTQISSYAFNKHFNQL</sequence>
<reference evidence="2" key="1">
    <citation type="submission" date="2015-07" db="EMBL/GenBank/DDBJ databases">
        <authorList>
            <person name="Rodrigo-Torres Lidia"/>
            <person name="Arahal R.David."/>
        </authorList>
    </citation>
    <scope>NUCLEOTIDE SEQUENCE [LARGE SCALE GENOMIC DNA]</scope>
    <source>
        <strain evidence="2">CECT 5096</strain>
    </source>
</reference>
<dbReference type="AlphaFoldDB" id="A0A0M6Z917"/>
<organism evidence="1 2">
    <name type="scientific">Roseibium album</name>
    <dbReference type="NCBI Taxonomy" id="311410"/>
    <lineage>
        <taxon>Bacteria</taxon>
        <taxon>Pseudomonadati</taxon>
        <taxon>Pseudomonadota</taxon>
        <taxon>Alphaproteobacteria</taxon>
        <taxon>Hyphomicrobiales</taxon>
        <taxon>Stappiaceae</taxon>
        <taxon>Roseibium</taxon>
    </lineage>
</organism>
<dbReference type="STRING" id="311410.LA5095_02511"/>